<comment type="caution">
    <text evidence="3">The sequence shown here is derived from an EMBL/GenBank/DDBJ whole genome shotgun (WGS) entry which is preliminary data.</text>
</comment>
<feature type="region of interest" description="Disordered" evidence="1">
    <location>
        <begin position="137"/>
        <end position="191"/>
    </location>
</feature>
<proteinExistence type="predicted"/>
<feature type="compositionally biased region" description="Basic and acidic residues" evidence="1">
    <location>
        <begin position="139"/>
        <end position="152"/>
    </location>
</feature>
<protein>
    <recommendedName>
        <fullName evidence="2">VanZ-like domain-containing protein</fullName>
    </recommendedName>
</protein>
<reference evidence="3 4" key="1">
    <citation type="submission" date="2022-06" db="EMBL/GenBank/DDBJ databases">
        <title>Sequencing the genomes of 1000 actinobacteria strains.</title>
        <authorList>
            <person name="Klenk H.-P."/>
        </authorList>
    </citation>
    <scope>NUCLEOTIDE SEQUENCE [LARGE SCALE GENOMIC DNA]</scope>
    <source>
        <strain evidence="3 4">DSM 41656</strain>
    </source>
</reference>
<organism evidence="3 4">
    <name type="scientific">Kitasatospora paracochleata</name>
    <dbReference type="NCBI Taxonomy" id="58354"/>
    <lineage>
        <taxon>Bacteria</taxon>
        <taxon>Bacillati</taxon>
        <taxon>Actinomycetota</taxon>
        <taxon>Actinomycetes</taxon>
        <taxon>Kitasatosporales</taxon>
        <taxon>Streptomycetaceae</taxon>
        <taxon>Kitasatospora</taxon>
    </lineage>
</organism>
<dbReference type="RefSeq" id="WP_253797655.1">
    <property type="nucleotide sequence ID" value="NZ_BAAAUB010000112.1"/>
</dbReference>
<evidence type="ECO:0000259" key="2">
    <source>
        <dbReference type="Pfam" id="PF04892"/>
    </source>
</evidence>
<sequence length="191" mass="19618">MARVLLAVHLAVLTWLSLRPVPVSWTEPANLTPLASVHHALDLGGFAAVRRLAAGLLPLAPVGVLIPLAGGRLHTRWLPSFLRTTGAVALLATGLEIIEGWAPGHVLDVDDILLGTVGAALCHLLVLPPLRALSAHRPARADRADRADRAAKTDGPAAAPNSGTTTGPLISAVLSPSGTSMHRPPGQPAAG</sequence>
<dbReference type="Proteomes" id="UP001206483">
    <property type="component" value="Unassembled WGS sequence"/>
</dbReference>
<name>A0ABT1IXR9_9ACTN</name>
<feature type="domain" description="VanZ-like" evidence="2">
    <location>
        <begin position="7"/>
        <end position="126"/>
    </location>
</feature>
<dbReference type="InterPro" id="IPR006976">
    <property type="entry name" value="VanZ-like"/>
</dbReference>
<keyword evidence="4" id="KW-1185">Reference proteome</keyword>
<evidence type="ECO:0000313" key="4">
    <source>
        <dbReference type="Proteomes" id="UP001206483"/>
    </source>
</evidence>
<evidence type="ECO:0000256" key="1">
    <source>
        <dbReference type="SAM" id="MobiDB-lite"/>
    </source>
</evidence>
<evidence type="ECO:0000313" key="3">
    <source>
        <dbReference type="EMBL" id="MCP2309947.1"/>
    </source>
</evidence>
<gene>
    <name evidence="3" type="ORF">FHR36_003080</name>
</gene>
<accession>A0ABT1IXR9</accession>
<dbReference type="Pfam" id="PF04892">
    <property type="entry name" value="VanZ"/>
    <property type="match status" value="1"/>
</dbReference>
<dbReference type="EMBL" id="JAMZDX010000003">
    <property type="protein sequence ID" value="MCP2309947.1"/>
    <property type="molecule type" value="Genomic_DNA"/>
</dbReference>
<feature type="compositionally biased region" description="Polar residues" evidence="1">
    <location>
        <begin position="161"/>
        <end position="180"/>
    </location>
</feature>